<gene>
    <name evidence="1" type="ORF">D3Z33_04410</name>
</gene>
<accession>A0A845R0J2</accession>
<dbReference type="Proteomes" id="UP000467132">
    <property type="component" value="Unassembled WGS sequence"/>
</dbReference>
<dbReference type="EMBL" id="QXXA01000005">
    <property type="protein sequence ID" value="NBI06103.1"/>
    <property type="molecule type" value="Genomic_DNA"/>
</dbReference>
<evidence type="ECO:0000313" key="1">
    <source>
        <dbReference type="EMBL" id="NBI06103.1"/>
    </source>
</evidence>
<comment type="caution">
    <text evidence="1">The sequence shown here is derived from an EMBL/GenBank/DDBJ whole genome shotgun (WGS) entry which is preliminary data.</text>
</comment>
<protein>
    <submittedName>
        <fullName evidence="1">Uncharacterized protein</fullName>
    </submittedName>
</protein>
<organism evidence="1 2">
    <name type="scientific">Senegalia massiliensis</name>
    <dbReference type="NCBI Taxonomy" id="1720316"/>
    <lineage>
        <taxon>Bacteria</taxon>
        <taxon>Bacillati</taxon>
        <taxon>Bacillota</taxon>
        <taxon>Clostridia</taxon>
        <taxon>Eubacteriales</taxon>
        <taxon>Clostridiaceae</taxon>
        <taxon>Senegalia</taxon>
    </lineage>
</organism>
<evidence type="ECO:0000313" key="2">
    <source>
        <dbReference type="Proteomes" id="UP000467132"/>
    </source>
</evidence>
<dbReference type="AlphaFoldDB" id="A0A845R0J2"/>
<keyword evidence="2" id="KW-1185">Reference proteome</keyword>
<name>A0A845R0J2_9CLOT</name>
<dbReference type="RefSeq" id="WP_160196598.1">
    <property type="nucleotide sequence ID" value="NZ_QXXA01000005.1"/>
</dbReference>
<proteinExistence type="predicted"/>
<reference evidence="1 2" key="1">
    <citation type="submission" date="2018-08" db="EMBL/GenBank/DDBJ databases">
        <title>Murine metabolic-syndrome-specific gut microbial biobank.</title>
        <authorList>
            <person name="Liu C."/>
        </authorList>
    </citation>
    <scope>NUCLEOTIDE SEQUENCE [LARGE SCALE GENOMIC DNA]</scope>
    <source>
        <strain evidence="1 2">583</strain>
    </source>
</reference>
<sequence>MKHMEMKYIFLRKGNESKKNDGTSQSLTKMLTHLFDNVSESSFDVKTDKVYYLIKYKTTNKM</sequence>